<comment type="similarity">
    <text evidence="8">Belongs to the TRAP transporter small permease family.</text>
</comment>
<keyword evidence="3" id="KW-1003">Cell membrane</keyword>
<keyword evidence="5 9" id="KW-0812">Transmembrane</keyword>
<organism evidence="11 12">
    <name type="scientific">Desulfitobacterium dehalogenans</name>
    <dbReference type="NCBI Taxonomy" id="36854"/>
    <lineage>
        <taxon>Bacteria</taxon>
        <taxon>Bacillati</taxon>
        <taxon>Bacillota</taxon>
        <taxon>Clostridia</taxon>
        <taxon>Eubacteriales</taxon>
        <taxon>Desulfitobacteriaceae</taxon>
        <taxon>Desulfitobacterium</taxon>
    </lineage>
</organism>
<keyword evidence="6 9" id="KW-1133">Transmembrane helix</keyword>
<dbReference type="GO" id="GO:0022857">
    <property type="term" value="F:transmembrane transporter activity"/>
    <property type="evidence" value="ECO:0007669"/>
    <property type="project" value="TreeGrafter"/>
</dbReference>
<dbReference type="GO" id="GO:0005886">
    <property type="term" value="C:plasma membrane"/>
    <property type="evidence" value="ECO:0007669"/>
    <property type="project" value="UniProtKB-SubCell"/>
</dbReference>
<sequence length="182" mass="21078">MEKNKLYTAAKMLMRLNKFIYTIERYLLAFIMYALVAVLFINVIFRFVLFIPSAWADELARFTFVWLVFLGASTAMYKWEHIDINLIDTILEKLIKNNEKLYNKALNAVKKFAVICTIGYLGYLLVVYGEYLQKVIKLGTQSMFLGVGMVVPMSSVYICSALMLFHAVCYLIIPEHIRKQEG</sequence>
<evidence type="ECO:0000256" key="9">
    <source>
        <dbReference type="SAM" id="Phobius"/>
    </source>
</evidence>
<dbReference type="EMBL" id="DUTF01000399">
    <property type="protein sequence ID" value="HHY28757.1"/>
    <property type="molecule type" value="Genomic_DNA"/>
</dbReference>
<evidence type="ECO:0000313" key="11">
    <source>
        <dbReference type="EMBL" id="HHY28757.1"/>
    </source>
</evidence>
<gene>
    <name evidence="11" type="ORF">GX523_18825</name>
</gene>
<reference evidence="11 12" key="1">
    <citation type="journal article" date="2020" name="Biotechnol. Biofuels">
        <title>New insights from the biogas microbiome by comprehensive genome-resolved metagenomics of nearly 1600 species originating from multiple anaerobic digesters.</title>
        <authorList>
            <person name="Campanaro S."/>
            <person name="Treu L."/>
            <person name="Rodriguez-R L.M."/>
            <person name="Kovalovszki A."/>
            <person name="Ziels R.M."/>
            <person name="Maus I."/>
            <person name="Zhu X."/>
            <person name="Kougias P.G."/>
            <person name="Basile A."/>
            <person name="Luo G."/>
            <person name="Schluter A."/>
            <person name="Konstantinidis K.T."/>
            <person name="Angelidaki I."/>
        </authorList>
    </citation>
    <scope>NUCLEOTIDE SEQUENCE [LARGE SCALE GENOMIC DNA]</scope>
    <source>
        <strain evidence="11">AS05jafATM_4</strain>
    </source>
</reference>
<feature type="transmembrane region" description="Helical" evidence="9">
    <location>
        <begin position="59"/>
        <end position="77"/>
    </location>
</feature>
<feature type="transmembrane region" description="Helical" evidence="9">
    <location>
        <begin position="143"/>
        <end position="173"/>
    </location>
</feature>
<dbReference type="InterPro" id="IPR007387">
    <property type="entry name" value="TRAP_DctQ"/>
</dbReference>
<evidence type="ECO:0000313" key="12">
    <source>
        <dbReference type="Proteomes" id="UP000553059"/>
    </source>
</evidence>
<protein>
    <submittedName>
        <fullName evidence="11">TRAP transporter small permease</fullName>
    </submittedName>
</protein>
<keyword evidence="7 9" id="KW-0472">Membrane</keyword>
<evidence type="ECO:0000256" key="7">
    <source>
        <dbReference type="ARBA" id="ARBA00023136"/>
    </source>
</evidence>
<keyword evidence="2" id="KW-0813">Transport</keyword>
<comment type="subcellular location">
    <subcellularLocation>
        <location evidence="1">Cell inner membrane</location>
        <topology evidence="1">Multi-pass membrane protein</topology>
    </subcellularLocation>
</comment>
<evidence type="ECO:0000256" key="4">
    <source>
        <dbReference type="ARBA" id="ARBA00022519"/>
    </source>
</evidence>
<dbReference type="AlphaFoldDB" id="A0A7C7DCB3"/>
<evidence type="ECO:0000256" key="2">
    <source>
        <dbReference type="ARBA" id="ARBA00022448"/>
    </source>
</evidence>
<evidence type="ECO:0000259" key="10">
    <source>
        <dbReference type="Pfam" id="PF04290"/>
    </source>
</evidence>
<proteinExistence type="inferred from homology"/>
<feature type="transmembrane region" description="Helical" evidence="9">
    <location>
        <begin position="26"/>
        <end position="47"/>
    </location>
</feature>
<dbReference type="Pfam" id="PF04290">
    <property type="entry name" value="DctQ"/>
    <property type="match status" value="1"/>
</dbReference>
<evidence type="ECO:0000256" key="1">
    <source>
        <dbReference type="ARBA" id="ARBA00004429"/>
    </source>
</evidence>
<comment type="caution">
    <text evidence="11">The sequence shown here is derived from an EMBL/GenBank/DDBJ whole genome shotgun (WGS) entry which is preliminary data.</text>
</comment>
<evidence type="ECO:0000256" key="5">
    <source>
        <dbReference type="ARBA" id="ARBA00022692"/>
    </source>
</evidence>
<keyword evidence="4" id="KW-0997">Cell inner membrane</keyword>
<dbReference type="PANTHER" id="PTHR35011">
    <property type="entry name" value="2,3-DIKETO-L-GULONATE TRAP TRANSPORTER SMALL PERMEASE PROTEIN YIAM"/>
    <property type="match status" value="1"/>
</dbReference>
<feature type="domain" description="Tripartite ATP-independent periplasmic transporters DctQ component" evidence="10">
    <location>
        <begin position="35"/>
        <end position="170"/>
    </location>
</feature>
<accession>A0A7C7DCB3</accession>
<evidence type="ECO:0000256" key="6">
    <source>
        <dbReference type="ARBA" id="ARBA00022989"/>
    </source>
</evidence>
<evidence type="ECO:0000256" key="8">
    <source>
        <dbReference type="ARBA" id="ARBA00038436"/>
    </source>
</evidence>
<dbReference type="PANTHER" id="PTHR35011:SF2">
    <property type="entry name" value="2,3-DIKETO-L-GULONATE TRAP TRANSPORTER SMALL PERMEASE PROTEIN YIAM"/>
    <property type="match status" value="1"/>
</dbReference>
<name>A0A7C7DCB3_9FIRM</name>
<dbReference type="Proteomes" id="UP000553059">
    <property type="component" value="Unassembled WGS sequence"/>
</dbReference>
<evidence type="ECO:0000256" key="3">
    <source>
        <dbReference type="ARBA" id="ARBA00022475"/>
    </source>
</evidence>
<dbReference type="InterPro" id="IPR055348">
    <property type="entry name" value="DctQ"/>
</dbReference>
<dbReference type="GO" id="GO:0015740">
    <property type="term" value="P:C4-dicarboxylate transport"/>
    <property type="evidence" value="ECO:0007669"/>
    <property type="project" value="TreeGrafter"/>
</dbReference>
<feature type="transmembrane region" description="Helical" evidence="9">
    <location>
        <begin position="112"/>
        <end position="131"/>
    </location>
</feature>